<protein>
    <submittedName>
        <fullName evidence="1">Uncharacterized protein</fullName>
    </submittedName>
</protein>
<gene>
    <name evidence="1" type="ORF">EXIGLDRAFT_817419</name>
</gene>
<sequence length="106" mass="12481">MPDEEVLHNVMKFVQGMKSFTITVKFNDKEIPSVDDASDELLTHCVRHCHSLRRFTVHRMRYQERKLYQCEAHSFFVRRVTTWTGVTENSDGTLSLAGREDMVEHH</sequence>
<dbReference type="EMBL" id="KV425945">
    <property type="protein sequence ID" value="KZV96263.1"/>
    <property type="molecule type" value="Genomic_DNA"/>
</dbReference>
<proteinExistence type="predicted"/>
<accession>A0A165KFM5</accession>
<evidence type="ECO:0000313" key="2">
    <source>
        <dbReference type="Proteomes" id="UP000077266"/>
    </source>
</evidence>
<reference evidence="1 2" key="1">
    <citation type="journal article" date="2016" name="Mol. Biol. Evol.">
        <title>Comparative Genomics of Early-Diverging Mushroom-Forming Fungi Provides Insights into the Origins of Lignocellulose Decay Capabilities.</title>
        <authorList>
            <person name="Nagy L.G."/>
            <person name="Riley R."/>
            <person name="Tritt A."/>
            <person name="Adam C."/>
            <person name="Daum C."/>
            <person name="Floudas D."/>
            <person name="Sun H."/>
            <person name="Yadav J.S."/>
            <person name="Pangilinan J."/>
            <person name="Larsson K.H."/>
            <person name="Matsuura K."/>
            <person name="Barry K."/>
            <person name="Labutti K."/>
            <person name="Kuo R."/>
            <person name="Ohm R.A."/>
            <person name="Bhattacharya S.S."/>
            <person name="Shirouzu T."/>
            <person name="Yoshinaga Y."/>
            <person name="Martin F.M."/>
            <person name="Grigoriev I.V."/>
            <person name="Hibbett D.S."/>
        </authorList>
    </citation>
    <scope>NUCLEOTIDE SEQUENCE [LARGE SCALE GENOMIC DNA]</scope>
    <source>
        <strain evidence="1 2">HHB12029</strain>
    </source>
</reference>
<name>A0A165KFM5_EXIGL</name>
<dbReference type="InParanoid" id="A0A165KFM5"/>
<evidence type="ECO:0000313" key="1">
    <source>
        <dbReference type="EMBL" id="KZV96263.1"/>
    </source>
</evidence>
<keyword evidence="2" id="KW-1185">Reference proteome</keyword>
<dbReference type="Proteomes" id="UP000077266">
    <property type="component" value="Unassembled WGS sequence"/>
</dbReference>
<dbReference type="AlphaFoldDB" id="A0A165KFM5"/>
<organism evidence="1 2">
    <name type="scientific">Exidia glandulosa HHB12029</name>
    <dbReference type="NCBI Taxonomy" id="1314781"/>
    <lineage>
        <taxon>Eukaryota</taxon>
        <taxon>Fungi</taxon>
        <taxon>Dikarya</taxon>
        <taxon>Basidiomycota</taxon>
        <taxon>Agaricomycotina</taxon>
        <taxon>Agaricomycetes</taxon>
        <taxon>Auriculariales</taxon>
        <taxon>Exidiaceae</taxon>
        <taxon>Exidia</taxon>
    </lineage>
</organism>